<dbReference type="InterPro" id="IPR000719">
    <property type="entry name" value="Prot_kinase_dom"/>
</dbReference>
<keyword evidence="2" id="KW-0547">Nucleotide-binding</keyword>
<evidence type="ECO:0000313" key="6">
    <source>
        <dbReference type="EMBL" id="GAG01242.1"/>
    </source>
</evidence>
<dbReference type="PANTHER" id="PTHR43289">
    <property type="entry name" value="MITOGEN-ACTIVATED PROTEIN KINASE KINASE KINASE 20-RELATED"/>
    <property type="match status" value="1"/>
</dbReference>
<keyword evidence="1" id="KW-0808">Transferase</keyword>
<dbReference type="PROSITE" id="PS50011">
    <property type="entry name" value="PROTEIN_KINASE_DOM"/>
    <property type="match status" value="1"/>
</dbReference>
<evidence type="ECO:0000256" key="4">
    <source>
        <dbReference type="ARBA" id="ARBA00022840"/>
    </source>
</evidence>
<dbReference type="PROSITE" id="PS00108">
    <property type="entry name" value="PROTEIN_KINASE_ST"/>
    <property type="match status" value="1"/>
</dbReference>
<evidence type="ECO:0000256" key="3">
    <source>
        <dbReference type="ARBA" id="ARBA00022777"/>
    </source>
</evidence>
<dbReference type="InterPro" id="IPR011009">
    <property type="entry name" value="Kinase-like_dom_sf"/>
</dbReference>
<organism evidence="6">
    <name type="scientific">marine sediment metagenome</name>
    <dbReference type="NCBI Taxonomy" id="412755"/>
    <lineage>
        <taxon>unclassified sequences</taxon>
        <taxon>metagenomes</taxon>
        <taxon>ecological metagenomes</taxon>
    </lineage>
</organism>
<protein>
    <recommendedName>
        <fullName evidence="5">Protein kinase domain-containing protein</fullName>
    </recommendedName>
</protein>
<dbReference type="SMART" id="SM00220">
    <property type="entry name" value="S_TKc"/>
    <property type="match status" value="1"/>
</dbReference>
<evidence type="ECO:0000259" key="5">
    <source>
        <dbReference type="PROSITE" id="PS50011"/>
    </source>
</evidence>
<evidence type="ECO:0000256" key="1">
    <source>
        <dbReference type="ARBA" id="ARBA00022679"/>
    </source>
</evidence>
<gene>
    <name evidence="6" type="ORF">S01H1_43634</name>
</gene>
<keyword evidence="4" id="KW-0067">ATP-binding</keyword>
<feature type="non-terminal residue" evidence="6">
    <location>
        <position position="232"/>
    </location>
</feature>
<dbReference type="Gene3D" id="3.30.200.20">
    <property type="entry name" value="Phosphorylase Kinase, domain 1"/>
    <property type="match status" value="1"/>
</dbReference>
<reference evidence="6" key="1">
    <citation type="journal article" date="2014" name="Front. Microbiol.">
        <title>High frequency of phylogenetically diverse reductive dehalogenase-homologous genes in deep subseafloor sedimentary metagenomes.</title>
        <authorList>
            <person name="Kawai M."/>
            <person name="Futagami T."/>
            <person name="Toyoda A."/>
            <person name="Takaki Y."/>
            <person name="Nishi S."/>
            <person name="Hori S."/>
            <person name="Arai W."/>
            <person name="Tsubouchi T."/>
            <person name="Morono Y."/>
            <person name="Uchiyama I."/>
            <person name="Ito T."/>
            <person name="Fujiyama A."/>
            <person name="Inagaki F."/>
            <person name="Takami H."/>
        </authorList>
    </citation>
    <scope>NUCLEOTIDE SEQUENCE</scope>
    <source>
        <strain evidence="6">Expedition CK06-06</strain>
    </source>
</reference>
<name>X0UPP1_9ZZZZ</name>
<dbReference type="Pfam" id="PF00069">
    <property type="entry name" value="Pkinase"/>
    <property type="match status" value="1"/>
</dbReference>
<dbReference type="SUPFAM" id="SSF56112">
    <property type="entry name" value="Protein kinase-like (PK-like)"/>
    <property type="match status" value="1"/>
</dbReference>
<dbReference type="GO" id="GO:0004674">
    <property type="term" value="F:protein serine/threonine kinase activity"/>
    <property type="evidence" value="ECO:0007669"/>
    <property type="project" value="TreeGrafter"/>
</dbReference>
<dbReference type="AlphaFoldDB" id="X0UPP1"/>
<feature type="domain" description="Protein kinase" evidence="5">
    <location>
        <begin position="55"/>
        <end position="232"/>
    </location>
</feature>
<sequence>MKCPKCKAENSEKSKYCANCGEQLIPTGEVNPSPTRTLFTVFKDLPIGSTFADRYQVIEELGLGGMGRVYKVLDKTVDEKVALKLLNPDIAAQEQTIERFRNELKLARKISHRHVCRMYDLSEADGMPFITMEYISGEDLKSLIKRAGQISVGKAINLTQQILEGLVEAHRLGVVHRDLKPQNIMVDMEGNAKITDFGIARSTKTKGLTGTGIIIGTPEYMSPEQVEGKPVD</sequence>
<dbReference type="GO" id="GO:0005524">
    <property type="term" value="F:ATP binding"/>
    <property type="evidence" value="ECO:0007669"/>
    <property type="project" value="UniProtKB-KW"/>
</dbReference>
<accession>X0UPP1</accession>
<keyword evidence="3" id="KW-0418">Kinase</keyword>
<comment type="caution">
    <text evidence="6">The sequence shown here is derived from an EMBL/GenBank/DDBJ whole genome shotgun (WGS) entry which is preliminary data.</text>
</comment>
<proteinExistence type="predicted"/>
<dbReference type="CDD" id="cd14014">
    <property type="entry name" value="STKc_PknB_like"/>
    <property type="match status" value="1"/>
</dbReference>
<dbReference type="Gene3D" id="1.10.510.10">
    <property type="entry name" value="Transferase(Phosphotransferase) domain 1"/>
    <property type="match status" value="1"/>
</dbReference>
<dbReference type="PROSITE" id="PS00107">
    <property type="entry name" value="PROTEIN_KINASE_ATP"/>
    <property type="match status" value="1"/>
</dbReference>
<dbReference type="EMBL" id="BARS01027802">
    <property type="protein sequence ID" value="GAG01242.1"/>
    <property type="molecule type" value="Genomic_DNA"/>
</dbReference>
<dbReference type="PANTHER" id="PTHR43289:SF6">
    <property type="entry name" value="SERINE_THREONINE-PROTEIN KINASE NEKL-3"/>
    <property type="match status" value="1"/>
</dbReference>
<evidence type="ECO:0000256" key="2">
    <source>
        <dbReference type="ARBA" id="ARBA00022741"/>
    </source>
</evidence>
<dbReference type="InterPro" id="IPR008271">
    <property type="entry name" value="Ser/Thr_kinase_AS"/>
</dbReference>
<dbReference type="InterPro" id="IPR017441">
    <property type="entry name" value="Protein_kinase_ATP_BS"/>
</dbReference>